<comment type="caution">
    <text evidence="8">Lacks conserved residue(s) required for the propagation of feature annotation.</text>
</comment>
<dbReference type="InterPro" id="IPR000436">
    <property type="entry name" value="Sushi_SCR_CCP_dom"/>
</dbReference>
<dbReference type="InterPro" id="IPR002172">
    <property type="entry name" value="LDrepeatLR_classA_rpt"/>
</dbReference>
<dbReference type="AlphaFoldDB" id="A0A835GKS1"/>
<dbReference type="InterPro" id="IPR009003">
    <property type="entry name" value="Peptidase_S1_PA"/>
</dbReference>
<dbReference type="EMBL" id="JACKWZ010000063">
    <property type="protein sequence ID" value="KAF9417958.1"/>
    <property type="molecule type" value="Genomic_DNA"/>
</dbReference>
<dbReference type="PROSITE" id="PS00134">
    <property type="entry name" value="TRYPSIN_HIS"/>
    <property type="match status" value="1"/>
</dbReference>
<evidence type="ECO:0000313" key="11">
    <source>
        <dbReference type="EMBL" id="KAF9417958.1"/>
    </source>
</evidence>
<keyword evidence="3 7" id="KW-1015">Disulfide bond</keyword>
<dbReference type="PANTHER" id="PTHR24252">
    <property type="entry name" value="ACROSIN-RELATED"/>
    <property type="match status" value="1"/>
</dbReference>
<evidence type="ECO:0000256" key="3">
    <source>
        <dbReference type="ARBA" id="ARBA00023157"/>
    </source>
</evidence>
<dbReference type="CDD" id="cd00033">
    <property type="entry name" value="CCP"/>
    <property type="match status" value="1"/>
</dbReference>
<dbReference type="InterPro" id="IPR001254">
    <property type="entry name" value="Trypsin_dom"/>
</dbReference>
<sequence>MLRNTEFQCKDQSCIPSDGRCDGKYDCKDKSDETHGLCRQIKCRSNLFTCMYGACVDRDAACNGVDDCVDRSDELLPRCRNETRIKKNQFSCFDGTKIPSSDLCDGVMNCPDGSDETLHSCAGKKCRGNLFQCLYGACVDQDADCNGIQECADGSDEDKQLCSNNDTEPDINNRFNVDKPCILPPYPNHGSYEVADEKNASPNDVFSSVHLTVTCDEGYAVAGDPKIYCNNGNWSHRNIGSICVKHCTLTPEPSVTYYCLESNNVEGRRLCRNQEPEGTQVQPECKPNYYIRDVSSTKMICIDGIWSPKVTCVPECGRLTPKGSGLAIGGRYAIQAEISWHAGVYKKKESRYEQICGGSVINNNFIITAAHCFWDEQLYKVADPSLFAVAVAKYYRDWDHENDTDAQKSDVEQIHVPPLYEDMYGNFDRDIALVKLKTPIEYTVYLRPICLDFSEDFEEKQLKPNSLGKVAGWGYTTPEGDYPHALKVVDLPYVPPVQCRMVTPDNFRELLTSDKICAGFSNGTATLCKGDSGGVLAFPEKVRGVWRYYVRGITSSAPNPKEGAKCNRLAVITFTRISSYKKFIQKHILN</sequence>
<keyword evidence="12" id="KW-1185">Reference proteome</keyword>
<keyword evidence="2" id="KW-0800">Toxin</keyword>
<feature type="disulfide bond" evidence="7">
    <location>
        <begin position="133"/>
        <end position="151"/>
    </location>
</feature>
<reference evidence="11" key="1">
    <citation type="submission" date="2020-08" db="EMBL/GenBank/DDBJ databases">
        <title>Spodoptera exigua strain:BAW_Kor-Di-RS1 Genome sequencing and assembly.</title>
        <authorList>
            <person name="Kim J."/>
            <person name="Nam H.Y."/>
            <person name="Kwon M."/>
            <person name="Choi J.H."/>
            <person name="Cho S.R."/>
            <person name="Kim G.-H."/>
        </authorList>
    </citation>
    <scope>NUCLEOTIDE SEQUENCE</scope>
    <source>
        <strain evidence="11">BAW_Kor-Di-RS1</strain>
        <tissue evidence="11">Whole-body</tissue>
    </source>
</reference>
<dbReference type="GO" id="GO:0005576">
    <property type="term" value="C:extracellular region"/>
    <property type="evidence" value="ECO:0007669"/>
    <property type="project" value="UniProtKB-SubCell"/>
</dbReference>
<dbReference type="SMART" id="SM00192">
    <property type="entry name" value="LDLa"/>
    <property type="match status" value="4"/>
</dbReference>
<name>A0A835GKS1_SPOEX</name>
<dbReference type="InterPro" id="IPR035976">
    <property type="entry name" value="Sushi/SCR/CCP_sf"/>
</dbReference>
<dbReference type="Pfam" id="PF00089">
    <property type="entry name" value="Trypsin"/>
    <property type="match status" value="1"/>
</dbReference>
<evidence type="ECO:0000256" key="6">
    <source>
        <dbReference type="ARBA" id="ARBA00084094"/>
    </source>
</evidence>
<dbReference type="InterPro" id="IPR043504">
    <property type="entry name" value="Peptidase_S1_PA_chymotrypsin"/>
</dbReference>
<evidence type="ECO:0000313" key="12">
    <source>
        <dbReference type="Proteomes" id="UP000648187"/>
    </source>
</evidence>
<dbReference type="Gene3D" id="2.40.10.10">
    <property type="entry name" value="Trypsin-like serine proteases"/>
    <property type="match status" value="1"/>
</dbReference>
<evidence type="ECO:0000256" key="4">
    <source>
        <dbReference type="ARBA" id="ARBA00023240"/>
    </source>
</evidence>
<dbReference type="Gene3D" id="4.10.400.10">
    <property type="entry name" value="Low-density Lipoprotein Receptor"/>
    <property type="match status" value="4"/>
</dbReference>
<dbReference type="PROSITE" id="PS50240">
    <property type="entry name" value="TRYPSIN_DOM"/>
    <property type="match status" value="1"/>
</dbReference>
<evidence type="ECO:0000256" key="5">
    <source>
        <dbReference type="ARBA" id="ARBA00055534"/>
    </source>
</evidence>
<protein>
    <submittedName>
        <fullName evidence="11">Uncharacterized protein</fullName>
    </submittedName>
</protein>
<dbReference type="GO" id="GO:0090729">
    <property type="term" value="F:toxin activity"/>
    <property type="evidence" value="ECO:0007669"/>
    <property type="project" value="UniProtKB-KW"/>
</dbReference>
<dbReference type="CDD" id="cd00190">
    <property type="entry name" value="Tryp_SPc"/>
    <property type="match status" value="1"/>
</dbReference>
<comment type="subcellular location">
    <subcellularLocation>
        <location evidence="1">Secreted</location>
        <location evidence="1">Extracellular space</location>
    </subcellularLocation>
</comment>
<dbReference type="SUPFAM" id="SSF57535">
    <property type="entry name" value="Complement control module/SCR domain"/>
    <property type="match status" value="2"/>
</dbReference>
<dbReference type="PROSITE" id="PS01209">
    <property type="entry name" value="LDLRA_1"/>
    <property type="match status" value="1"/>
</dbReference>
<dbReference type="SMART" id="SM00032">
    <property type="entry name" value="CCP"/>
    <property type="match status" value="2"/>
</dbReference>
<evidence type="ECO:0000256" key="7">
    <source>
        <dbReference type="PROSITE-ProRule" id="PRU00124"/>
    </source>
</evidence>
<dbReference type="Gene3D" id="2.10.70.10">
    <property type="entry name" value="Complement Module, domain 1"/>
    <property type="match status" value="1"/>
</dbReference>
<dbReference type="Pfam" id="PF00057">
    <property type="entry name" value="Ldl_recept_a"/>
    <property type="match status" value="4"/>
</dbReference>
<dbReference type="GO" id="GO:0004252">
    <property type="term" value="F:serine-type endopeptidase activity"/>
    <property type="evidence" value="ECO:0007669"/>
    <property type="project" value="InterPro"/>
</dbReference>
<feature type="domain" description="Sushi" evidence="10">
    <location>
        <begin position="179"/>
        <end position="245"/>
    </location>
</feature>
<dbReference type="PROSITE" id="PS50068">
    <property type="entry name" value="LDLRA_2"/>
    <property type="match status" value="4"/>
</dbReference>
<feature type="disulfide bond" evidence="7">
    <location>
        <begin position="126"/>
        <end position="138"/>
    </location>
</feature>
<dbReference type="Proteomes" id="UP000648187">
    <property type="component" value="Unassembled WGS sequence"/>
</dbReference>
<accession>A0A835GKS1</accession>
<dbReference type="PRINTS" id="PR00261">
    <property type="entry name" value="LDLRECEPTOR"/>
</dbReference>
<evidence type="ECO:0000259" key="9">
    <source>
        <dbReference type="PROSITE" id="PS50240"/>
    </source>
</evidence>
<feature type="disulfide bond" evidence="7">
    <location>
        <begin position="43"/>
        <end position="55"/>
    </location>
</feature>
<dbReference type="FunFam" id="2.40.10.10:FF:000068">
    <property type="entry name" value="transmembrane protease serine 2"/>
    <property type="match status" value="1"/>
</dbReference>
<comment type="caution">
    <text evidence="11">The sequence shown here is derived from an EMBL/GenBank/DDBJ whole genome shotgun (WGS) entry which is preliminary data.</text>
</comment>
<dbReference type="SMART" id="SM00020">
    <property type="entry name" value="Tryp_SPc"/>
    <property type="match status" value="1"/>
</dbReference>
<dbReference type="SUPFAM" id="SSF57424">
    <property type="entry name" value="LDL receptor-like module"/>
    <property type="match status" value="4"/>
</dbReference>
<feature type="disulfide bond" evidence="7">
    <location>
        <begin position="9"/>
        <end position="27"/>
    </location>
</feature>
<keyword evidence="6" id="KW-1205">Fibrinolytic toxin</keyword>
<proteinExistence type="predicted"/>
<dbReference type="CDD" id="cd00112">
    <property type="entry name" value="LDLa"/>
    <property type="match status" value="4"/>
</dbReference>
<feature type="disulfide bond" evidence="7">
    <location>
        <begin position="92"/>
        <end position="110"/>
    </location>
</feature>
<comment type="function">
    <text evidence="5">Fibrinolytic activity; shows preferential cleavage of Arg-Gly bonds in all three fibrinogen chains. Contact with the caterpillars causes severe bleeding, due the anticoagulant effect of the protein.</text>
</comment>
<dbReference type="PANTHER" id="PTHR24252:SF7">
    <property type="entry name" value="HYALIN"/>
    <property type="match status" value="1"/>
</dbReference>
<dbReference type="InterPro" id="IPR023415">
    <property type="entry name" value="LDLR_class-A_CS"/>
</dbReference>
<evidence type="ECO:0000259" key="10">
    <source>
        <dbReference type="PROSITE" id="PS50923"/>
    </source>
</evidence>
<feature type="domain" description="Peptidase S1" evidence="9">
    <location>
        <begin position="327"/>
        <end position="589"/>
    </location>
</feature>
<feature type="disulfide bond" evidence="7">
    <location>
        <begin position="50"/>
        <end position="68"/>
    </location>
</feature>
<evidence type="ECO:0000256" key="1">
    <source>
        <dbReference type="ARBA" id="ARBA00004239"/>
    </source>
</evidence>
<evidence type="ECO:0000256" key="8">
    <source>
        <dbReference type="PROSITE-ProRule" id="PRU00302"/>
    </source>
</evidence>
<dbReference type="InterPro" id="IPR018114">
    <property type="entry name" value="TRYPSIN_HIS"/>
</dbReference>
<dbReference type="GO" id="GO:0006508">
    <property type="term" value="P:proteolysis"/>
    <property type="evidence" value="ECO:0007669"/>
    <property type="project" value="InterPro"/>
</dbReference>
<keyword evidence="8" id="KW-0768">Sushi</keyword>
<gene>
    <name evidence="11" type="ORF">HW555_005103</name>
</gene>
<dbReference type="PROSITE" id="PS50923">
    <property type="entry name" value="SUSHI"/>
    <property type="match status" value="1"/>
</dbReference>
<dbReference type="SUPFAM" id="SSF50494">
    <property type="entry name" value="Trypsin-like serine proteases"/>
    <property type="match status" value="1"/>
</dbReference>
<keyword evidence="4" id="KW-1199">Hemostasis impairing toxin</keyword>
<organism evidence="11 12">
    <name type="scientific">Spodoptera exigua</name>
    <name type="common">Beet armyworm</name>
    <name type="synonym">Noctua fulgens</name>
    <dbReference type="NCBI Taxonomy" id="7107"/>
    <lineage>
        <taxon>Eukaryota</taxon>
        <taxon>Metazoa</taxon>
        <taxon>Ecdysozoa</taxon>
        <taxon>Arthropoda</taxon>
        <taxon>Hexapoda</taxon>
        <taxon>Insecta</taxon>
        <taxon>Pterygota</taxon>
        <taxon>Neoptera</taxon>
        <taxon>Endopterygota</taxon>
        <taxon>Lepidoptera</taxon>
        <taxon>Glossata</taxon>
        <taxon>Ditrysia</taxon>
        <taxon>Noctuoidea</taxon>
        <taxon>Noctuidae</taxon>
        <taxon>Amphipyrinae</taxon>
        <taxon>Spodoptera</taxon>
    </lineage>
</organism>
<dbReference type="InterPro" id="IPR036055">
    <property type="entry name" value="LDL_receptor-like_sf"/>
</dbReference>
<dbReference type="Pfam" id="PF00084">
    <property type="entry name" value="Sushi"/>
    <property type="match status" value="1"/>
</dbReference>
<evidence type="ECO:0000256" key="2">
    <source>
        <dbReference type="ARBA" id="ARBA00022656"/>
    </source>
</evidence>